<feature type="region of interest" description="Disordered" evidence="3">
    <location>
        <begin position="43"/>
        <end position="65"/>
    </location>
</feature>
<evidence type="ECO:0000256" key="1">
    <source>
        <dbReference type="ARBA" id="ARBA00023015"/>
    </source>
</evidence>
<name>A0AAW6TD69_9MICO</name>
<evidence type="ECO:0000256" key="2">
    <source>
        <dbReference type="ARBA" id="ARBA00023163"/>
    </source>
</evidence>
<gene>
    <name evidence="4" type="ORF">QF206_12430</name>
</gene>
<reference evidence="4 5" key="1">
    <citation type="submission" date="2023-04" db="EMBL/GenBank/DDBJ databases">
        <title>Klugiella caeni sp. nov. isolated from the sludge of biochemical tank.</title>
        <authorList>
            <person name="Geng K."/>
        </authorList>
    </citation>
    <scope>NUCLEOTIDE SEQUENCE [LARGE SCALE GENOMIC DNA]</scope>
    <source>
        <strain evidence="4 5">YN-L-19</strain>
    </source>
</reference>
<dbReference type="AlphaFoldDB" id="A0AAW6TD69"/>
<keyword evidence="1" id="KW-0805">Transcription regulation</keyword>
<dbReference type="Gene3D" id="1.10.10.2690">
    <property type="match status" value="1"/>
</dbReference>
<accession>A0AAW6TD69</accession>
<keyword evidence="2" id="KW-0804">Transcription</keyword>
<evidence type="ECO:0000256" key="3">
    <source>
        <dbReference type="SAM" id="MobiDB-lite"/>
    </source>
</evidence>
<protein>
    <submittedName>
        <fullName evidence="4">Helix-turn-helix domain-containing protein</fullName>
    </submittedName>
</protein>
<dbReference type="InterPro" id="IPR009057">
    <property type="entry name" value="Homeodomain-like_sf"/>
</dbReference>
<dbReference type="EMBL" id="JASATX010000009">
    <property type="protein sequence ID" value="MDI2099768.1"/>
    <property type="molecule type" value="Genomic_DNA"/>
</dbReference>
<sequence>MSRARLVITAVVVEGRSQAEVARTYGVSTGWVSTLVKRWREEGDTAFQPRSKRPHRSPTATPPEVSDLVLRLRSTLSTAGLDAGADTIAWHLEHHHHVTLSRATINRILTGAGRVIPEPKKRPKSSYLRFAAELPNEC</sequence>
<dbReference type="Pfam" id="PF13565">
    <property type="entry name" value="HTH_32"/>
    <property type="match status" value="1"/>
</dbReference>
<keyword evidence="5" id="KW-1185">Reference proteome</keyword>
<evidence type="ECO:0000313" key="4">
    <source>
        <dbReference type="EMBL" id="MDI2099768.1"/>
    </source>
</evidence>
<dbReference type="Proteomes" id="UP001321506">
    <property type="component" value="Unassembled WGS sequence"/>
</dbReference>
<organism evidence="4 5">
    <name type="scientific">Ruicaihuangia caeni</name>
    <dbReference type="NCBI Taxonomy" id="3042517"/>
    <lineage>
        <taxon>Bacteria</taxon>
        <taxon>Bacillati</taxon>
        <taxon>Actinomycetota</taxon>
        <taxon>Actinomycetes</taxon>
        <taxon>Micrococcales</taxon>
        <taxon>Microbacteriaceae</taxon>
        <taxon>Ruicaihuangia</taxon>
    </lineage>
</organism>
<dbReference type="SUPFAM" id="SSF46689">
    <property type="entry name" value="Homeodomain-like"/>
    <property type="match status" value="1"/>
</dbReference>
<comment type="caution">
    <text evidence="4">The sequence shown here is derived from an EMBL/GenBank/DDBJ whole genome shotgun (WGS) entry which is preliminary data.</text>
</comment>
<evidence type="ECO:0000313" key="5">
    <source>
        <dbReference type="Proteomes" id="UP001321506"/>
    </source>
</evidence>
<dbReference type="InterPro" id="IPR053721">
    <property type="entry name" value="Fimbrial_Adhesin_Reg"/>
</dbReference>
<proteinExistence type="predicted"/>